<dbReference type="Gene3D" id="3.40.50.300">
    <property type="entry name" value="P-loop containing nucleotide triphosphate hydrolases"/>
    <property type="match status" value="1"/>
</dbReference>
<dbReference type="EMBL" id="JACEIQ010000032">
    <property type="protein sequence ID" value="MBA4496382.1"/>
    <property type="molecule type" value="Genomic_DNA"/>
</dbReference>
<sequence>MECHNCTTKKGAGTVESPTANLSRIQSVTNHVIQTMDQSIIGQQENLRLLWASLLTGGHVLLEGVPGLGKTLMVRSLAQVIDCQCSRVQFTPDLMPSDVTGTKVFDLQSGRFSFRKGPIFTNVLLADEINRTPPKTQAALLEAMEEKQVTVDGETFTLPPLFFVVATQNPVEYEGTYVLPEAQLDRFAVKLIVDYPDEENENLLFSTHKPGERREKSLQPVINMEDVLYLRSELEQVTVESSVVQYLLSIIRATRKHPKIALGASPRAGLSVLSLSKAEAAMSGRTFVTPDDIKGMIKPALRHRLILHPDGELEGWKADDILDEIIQSTVVPR</sequence>
<accession>A0A7W2AAL4</accession>
<dbReference type="PANTHER" id="PTHR42759">
    <property type="entry name" value="MOXR FAMILY PROTEIN"/>
    <property type="match status" value="1"/>
</dbReference>
<protein>
    <submittedName>
        <fullName evidence="5">MoxR family ATPase</fullName>
    </submittedName>
</protein>
<dbReference type="Pfam" id="PF07726">
    <property type="entry name" value="AAA_3"/>
    <property type="match status" value="1"/>
</dbReference>
<dbReference type="InterPro" id="IPR050764">
    <property type="entry name" value="CbbQ/NirQ/NorQ/GpvN"/>
</dbReference>
<dbReference type="GO" id="GO:0016887">
    <property type="term" value="F:ATP hydrolysis activity"/>
    <property type="evidence" value="ECO:0007669"/>
    <property type="project" value="InterPro"/>
</dbReference>
<dbReference type="InterPro" id="IPR003593">
    <property type="entry name" value="AAA+_ATPase"/>
</dbReference>
<name>A0A7W2AAL4_9BACL</name>
<dbReference type="PIRSF" id="PIRSF002849">
    <property type="entry name" value="AAA_ATPase_chaperone_MoxR_prd"/>
    <property type="match status" value="1"/>
</dbReference>
<dbReference type="Pfam" id="PF17863">
    <property type="entry name" value="AAA_lid_2"/>
    <property type="match status" value="1"/>
</dbReference>
<evidence type="ECO:0000259" key="4">
    <source>
        <dbReference type="SMART" id="SM00382"/>
    </source>
</evidence>
<evidence type="ECO:0000256" key="2">
    <source>
        <dbReference type="ARBA" id="ARBA00022840"/>
    </source>
</evidence>
<evidence type="ECO:0000256" key="1">
    <source>
        <dbReference type="ARBA" id="ARBA00022741"/>
    </source>
</evidence>
<comment type="caution">
    <text evidence="5">The sequence shown here is derived from an EMBL/GenBank/DDBJ whole genome shotgun (WGS) entry which is preliminary data.</text>
</comment>
<dbReference type="AlphaFoldDB" id="A0A7W2AAL4"/>
<organism evidence="5 6">
    <name type="scientific">Paenactinomyces guangxiensis</name>
    <dbReference type="NCBI Taxonomy" id="1490290"/>
    <lineage>
        <taxon>Bacteria</taxon>
        <taxon>Bacillati</taxon>
        <taxon>Bacillota</taxon>
        <taxon>Bacilli</taxon>
        <taxon>Bacillales</taxon>
        <taxon>Thermoactinomycetaceae</taxon>
        <taxon>Paenactinomyces</taxon>
    </lineage>
</organism>
<dbReference type="InterPro" id="IPR041628">
    <property type="entry name" value="ChlI/MoxR_AAA_lid"/>
</dbReference>
<evidence type="ECO:0000313" key="5">
    <source>
        <dbReference type="EMBL" id="MBA4496382.1"/>
    </source>
</evidence>
<dbReference type="SMART" id="SM00382">
    <property type="entry name" value="AAA"/>
    <property type="match status" value="1"/>
</dbReference>
<dbReference type="InterPro" id="IPR011703">
    <property type="entry name" value="ATPase_AAA-3"/>
</dbReference>
<proteinExistence type="inferred from homology"/>
<reference evidence="5 6" key="1">
    <citation type="submission" date="2020-07" db="EMBL/GenBank/DDBJ databases">
        <authorList>
            <person name="Feng H."/>
        </authorList>
    </citation>
    <scope>NUCLEOTIDE SEQUENCE [LARGE SCALE GENOMIC DNA]</scope>
    <source>
        <strain evidence="6">s-10</strain>
    </source>
</reference>
<keyword evidence="6" id="KW-1185">Reference proteome</keyword>
<dbReference type="SUPFAM" id="SSF52540">
    <property type="entry name" value="P-loop containing nucleoside triphosphate hydrolases"/>
    <property type="match status" value="1"/>
</dbReference>
<gene>
    <name evidence="5" type="ORF">H1191_19130</name>
</gene>
<dbReference type="Proteomes" id="UP000535491">
    <property type="component" value="Unassembled WGS sequence"/>
</dbReference>
<dbReference type="InterPro" id="IPR027417">
    <property type="entry name" value="P-loop_NTPase"/>
</dbReference>
<keyword evidence="1" id="KW-0547">Nucleotide-binding</keyword>
<keyword evidence="2" id="KW-0067">ATP-binding</keyword>
<dbReference type="FunFam" id="3.40.50.300:FF:000640">
    <property type="entry name" value="MoxR family ATPase"/>
    <property type="match status" value="1"/>
</dbReference>
<comment type="similarity">
    <text evidence="3">Belongs to the MoxR family.</text>
</comment>
<dbReference type="GO" id="GO:0005524">
    <property type="term" value="F:ATP binding"/>
    <property type="evidence" value="ECO:0007669"/>
    <property type="project" value="UniProtKB-KW"/>
</dbReference>
<feature type="domain" description="AAA+ ATPase" evidence="4">
    <location>
        <begin position="56"/>
        <end position="197"/>
    </location>
</feature>
<dbReference type="PANTHER" id="PTHR42759:SF1">
    <property type="entry name" value="MAGNESIUM-CHELATASE SUBUNIT CHLD"/>
    <property type="match status" value="1"/>
</dbReference>
<dbReference type="Gene3D" id="1.10.8.80">
    <property type="entry name" value="Magnesium chelatase subunit I, C-Terminal domain"/>
    <property type="match status" value="1"/>
</dbReference>
<evidence type="ECO:0000256" key="3">
    <source>
        <dbReference type="ARBA" id="ARBA00061607"/>
    </source>
</evidence>
<evidence type="ECO:0000313" key="6">
    <source>
        <dbReference type="Proteomes" id="UP000535491"/>
    </source>
</evidence>